<dbReference type="NCBIfam" id="NF047595">
    <property type="entry name" value="IS66_ISRel24_TnpA"/>
    <property type="match status" value="1"/>
</dbReference>
<comment type="caution">
    <text evidence="1">The sequence shown here is derived from an EMBL/GenBank/DDBJ whole genome shotgun (WGS) entry which is preliminary data.</text>
</comment>
<keyword evidence="2" id="KW-1185">Reference proteome</keyword>
<dbReference type="GO" id="GO:0004803">
    <property type="term" value="F:transposase activity"/>
    <property type="evidence" value="ECO:0007669"/>
    <property type="project" value="InterPro"/>
</dbReference>
<reference evidence="1 2" key="1">
    <citation type="journal article" date="2020" name="Arch. Microbiol.">
        <title>Bradyrhizobium uaiense sp. nov., a new highly efficient cowpea symbiont.</title>
        <authorList>
            <person name="Cabral Michel D."/>
            <person name="Azarias Guimaraes A."/>
            <person name="Martins da Costa E."/>
            <person name="Soares de Carvalho T."/>
            <person name="Balsanelli E."/>
            <person name="Willems A."/>
            <person name="Maltempi de Souza E."/>
            <person name="de Souza Moreira F.M."/>
        </authorList>
    </citation>
    <scope>NUCLEOTIDE SEQUENCE [LARGE SCALE GENOMIC DNA]</scope>
    <source>
        <strain evidence="1 2">UFLA 03-164</strain>
    </source>
</reference>
<dbReference type="Pfam" id="PF01527">
    <property type="entry name" value="HTH_Tnp_1"/>
    <property type="match status" value="1"/>
</dbReference>
<evidence type="ECO:0000313" key="2">
    <source>
        <dbReference type="Proteomes" id="UP000468531"/>
    </source>
</evidence>
<dbReference type="AlphaFoldDB" id="A0A6P1BXH2"/>
<name>A0A6P1BXH2_9BRAD</name>
<dbReference type="InterPro" id="IPR002514">
    <property type="entry name" value="Transposase_8"/>
</dbReference>
<proteinExistence type="predicted"/>
<organism evidence="1 2">
    <name type="scientific">Bradyrhizobium uaiense</name>
    <dbReference type="NCBI Taxonomy" id="2594946"/>
    <lineage>
        <taxon>Bacteria</taxon>
        <taxon>Pseudomonadati</taxon>
        <taxon>Pseudomonadota</taxon>
        <taxon>Alphaproteobacteria</taxon>
        <taxon>Hyphomicrobiales</taxon>
        <taxon>Nitrobacteraceae</taxon>
        <taxon>Bradyrhizobium</taxon>
    </lineage>
</organism>
<evidence type="ECO:0000313" key="1">
    <source>
        <dbReference type="EMBL" id="NEV02262.1"/>
    </source>
</evidence>
<dbReference type="InterPro" id="IPR009057">
    <property type="entry name" value="Homeodomain-like_sf"/>
</dbReference>
<dbReference type="Proteomes" id="UP000468531">
    <property type="component" value="Unassembled WGS sequence"/>
</dbReference>
<protein>
    <submittedName>
        <fullName evidence="1">Transposase</fullName>
    </submittedName>
</protein>
<sequence length="158" mass="16951">MMADDDQKLRVRFVGRNGRRHYETTSKERLVAACLEPGVSVSRLALEHGVNANLLRKWIKKHTATRSLPPSSRPAFIPVQLEGSANRALSRQDSLATVDLPATCDEVRGSEPKGTPAFCSPAKVSVSLPNGVKLALECGDVDALTAIIGALGHVQTGR</sequence>
<dbReference type="EMBL" id="VKHP01000330">
    <property type="protein sequence ID" value="NEV02262.1"/>
    <property type="molecule type" value="Genomic_DNA"/>
</dbReference>
<dbReference type="GO" id="GO:0006313">
    <property type="term" value="P:DNA transposition"/>
    <property type="evidence" value="ECO:0007669"/>
    <property type="project" value="InterPro"/>
</dbReference>
<dbReference type="GO" id="GO:0003677">
    <property type="term" value="F:DNA binding"/>
    <property type="evidence" value="ECO:0007669"/>
    <property type="project" value="InterPro"/>
</dbReference>
<gene>
    <name evidence="1" type="ORF">FNJ47_42690</name>
</gene>
<accession>A0A6P1BXH2</accession>
<dbReference type="SUPFAM" id="SSF46689">
    <property type="entry name" value="Homeodomain-like"/>
    <property type="match status" value="1"/>
</dbReference>